<dbReference type="EMBL" id="CM017645">
    <property type="protein sequence ID" value="TYJ14292.1"/>
    <property type="molecule type" value="Genomic_DNA"/>
</dbReference>
<organism evidence="1 2">
    <name type="scientific">Gossypium mustelinum</name>
    <name type="common">Cotton</name>
    <name type="synonym">Gossypium caicoense</name>
    <dbReference type="NCBI Taxonomy" id="34275"/>
    <lineage>
        <taxon>Eukaryota</taxon>
        <taxon>Viridiplantae</taxon>
        <taxon>Streptophyta</taxon>
        <taxon>Embryophyta</taxon>
        <taxon>Tracheophyta</taxon>
        <taxon>Spermatophyta</taxon>
        <taxon>Magnoliopsida</taxon>
        <taxon>eudicotyledons</taxon>
        <taxon>Gunneridae</taxon>
        <taxon>Pentapetalae</taxon>
        <taxon>rosids</taxon>
        <taxon>malvids</taxon>
        <taxon>Malvales</taxon>
        <taxon>Malvaceae</taxon>
        <taxon>Malvoideae</taxon>
        <taxon>Gossypium</taxon>
    </lineage>
</organism>
<accession>A0A5D2XKK9</accession>
<evidence type="ECO:0000313" key="1">
    <source>
        <dbReference type="EMBL" id="TYJ14292.1"/>
    </source>
</evidence>
<dbReference type="AlphaFoldDB" id="A0A5D2XKK9"/>
<dbReference type="Proteomes" id="UP000323597">
    <property type="component" value="Chromosome A10"/>
</dbReference>
<sequence length="84" mass="9209">MGFFSPVSKRLESHFLFSPKTKEKKILFVPFFEVDAVNGDEAPTVRLRGDSGGVRRACRGGGVRWPMVKRLVPCEVANGKEAGG</sequence>
<name>A0A5D2XKK9_GOSMU</name>
<protein>
    <submittedName>
        <fullName evidence="1">Uncharacterized protein</fullName>
    </submittedName>
</protein>
<gene>
    <name evidence="1" type="ORF">E1A91_A10G108300v1</name>
</gene>
<reference evidence="1 2" key="1">
    <citation type="submission" date="2019-07" db="EMBL/GenBank/DDBJ databases">
        <title>WGS assembly of Gossypium mustelinum.</title>
        <authorList>
            <person name="Chen Z.J."/>
            <person name="Sreedasyam A."/>
            <person name="Ando A."/>
            <person name="Song Q."/>
            <person name="De L."/>
            <person name="Hulse-Kemp A."/>
            <person name="Ding M."/>
            <person name="Ye W."/>
            <person name="Kirkbride R."/>
            <person name="Jenkins J."/>
            <person name="Plott C."/>
            <person name="Lovell J."/>
            <person name="Lin Y.-M."/>
            <person name="Vaughn R."/>
            <person name="Liu B."/>
            <person name="Li W."/>
            <person name="Simpson S."/>
            <person name="Scheffler B."/>
            <person name="Saski C."/>
            <person name="Grover C."/>
            <person name="Hu G."/>
            <person name="Conover J."/>
            <person name="Carlson J."/>
            <person name="Shu S."/>
            <person name="Boston L."/>
            <person name="Williams M."/>
            <person name="Peterson D."/>
            <person name="Mcgee K."/>
            <person name="Jones D."/>
            <person name="Wendel J."/>
            <person name="Stelly D."/>
            <person name="Grimwood J."/>
            <person name="Schmutz J."/>
        </authorList>
    </citation>
    <scope>NUCLEOTIDE SEQUENCE [LARGE SCALE GENOMIC DNA]</scope>
    <source>
        <strain evidence="1">1408120.09</strain>
    </source>
</reference>
<evidence type="ECO:0000313" key="2">
    <source>
        <dbReference type="Proteomes" id="UP000323597"/>
    </source>
</evidence>
<proteinExistence type="predicted"/>
<keyword evidence="2" id="KW-1185">Reference proteome</keyword>